<dbReference type="EMBL" id="BAAABZ010000056">
    <property type="protein sequence ID" value="GAA0548358.1"/>
    <property type="molecule type" value="Genomic_DNA"/>
</dbReference>
<accession>A0ABN1DNT8</accession>
<comment type="caution">
    <text evidence="2">The sequence shown here is derived from an EMBL/GenBank/DDBJ whole genome shotgun (WGS) entry which is preliminary data.</text>
</comment>
<evidence type="ECO:0000313" key="2">
    <source>
        <dbReference type="EMBL" id="GAA0548358.1"/>
    </source>
</evidence>
<reference evidence="2 3" key="1">
    <citation type="journal article" date="2019" name="Int. J. Syst. Evol. Microbiol.">
        <title>The Global Catalogue of Microorganisms (GCM) 10K type strain sequencing project: providing services to taxonomists for standard genome sequencing and annotation.</title>
        <authorList>
            <consortium name="The Broad Institute Genomics Platform"/>
            <consortium name="The Broad Institute Genome Sequencing Center for Infectious Disease"/>
            <person name="Wu L."/>
            <person name="Ma J."/>
        </authorList>
    </citation>
    <scope>NUCLEOTIDE SEQUENCE [LARGE SCALE GENOMIC DNA]</scope>
    <source>
        <strain evidence="2 3">JCM 5052</strain>
    </source>
</reference>
<evidence type="ECO:0000259" key="1">
    <source>
        <dbReference type="Pfam" id="PF13613"/>
    </source>
</evidence>
<feature type="domain" description="Transposase Helix-turn-helix" evidence="1">
    <location>
        <begin position="25"/>
        <end position="60"/>
    </location>
</feature>
<organism evidence="2 3">
    <name type="scientific">Streptomyces mordarskii</name>
    <dbReference type="NCBI Taxonomy" id="1226758"/>
    <lineage>
        <taxon>Bacteria</taxon>
        <taxon>Bacillati</taxon>
        <taxon>Actinomycetota</taxon>
        <taxon>Actinomycetes</taxon>
        <taxon>Kitasatosporales</taxon>
        <taxon>Streptomycetaceae</taxon>
        <taxon>Streptomyces</taxon>
    </lineage>
</organism>
<evidence type="ECO:0000313" key="3">
    <source>
        <dbReference type="Proteomes" id="UP001501576"/>
    </source>
</evidence>
<keyword evidence="3" id="KW-1185">Reference proteome</keyword>
<gene>
    <name evidence="2" type="ORF">GCM10010390_58200</name>
</gene>
<protein>
    <recommendedName>
        <fullName evidence="1">Transposase Helix-turn-helix domain-containing protein</fullName>
    </recommendedName>
</protein>
<proteinExistence type="predicted"/>
<sequence>MVCGAERSRAGGVGCESQGRDAPVIVYWRTNLTMRQLAPLFGFSRSAADHIVDHLGPALALQQRKRFGKDTVLIVDSAPAPRTGPRGCRANVVGRPILGR</sequence>
<dbReference type="InterPro" id="IPR027805">
    <property type="entry name" value="Transposase_HTH_dom"/>
</dbReference>
<name>A0ABN1DNT8_9ACTN</name>
<dbReference type="Proteomes" id="UP001501576">
    <property type="component" value="Unassembled WGS sequence"/>
</dbReference>
<dbReference type="Pfam" id="PF13613">
    <property type="entry name" value="HTH_Tnp_4"/>
    <property type="match status" value="1"/>
</dbReference>